<sequence length="40" mass="4770">MREILNLNVISIRMGKTELILYEEKFSLIFCRTCLHPCQI</sequence>
<protein>
    <submittedName>
        <fullName evidence="2">Uncharacterized protein</fullName>
    </submittedName>
</protein>
<evidence type="ECO:0000313" key="1">
    <source>
        <dbReference type="EMBL" id="AJO23704.1"/>
    </source>
</evidence>
<evidence type="ECO:0000313" key="4">
    <source>
        <dbReference type="Proteomes" id="UP000070376"/>
    </source>
</evidence>
<evidence type="ECO:0000313" key="3">
    <source>
        <dbReference type="Proteomes" id="UP000032024"/>
    </source>
</evidence>
<proteinExistence type="predicted"/>
<gene>
    <name evidence="2" type="ORF">HMPREF3213_02809</name>
    <name evidence="1" type="ORF">SB48_HM08orf04644</name>
</gene>
<reference evidence="1" key="1">
    <citation type="submission" date="2015-01" db="EMBL/GenBank/DDBJ databases">
        <title>Comparative genome analysis of Bacillus coagulans HM-08, Clostridium butyricum HM-68, Bacillus subtilis HM-66 and Bacillus licheniformis BL-09.</title>
        <authorList>
            <person name="Zhang H."/>
        </authorList>
    </citation>
    <scope>NUCLEOTIDE SEQUENCE [LARGE SCALE GENOMIC DNA]</scope>
    <source>
        <strain evidence="1">HM-08</strain>
    </source>
</reference>
<reference evidence="2" key="4">
    <citation type="submission" date="2016-01" db="EMBL/GenBank/DDBJ databases">
        <authorList>
            <person name="Oliw E.H."/>
        </authorList>
    </citation>
    <scope>NUCLEOTIDE SEQUENCE [LARGE SCALE GENOMIC DNA]</scope>
    <source>
        <strain evidence="2">GED7749B</strain>
    </source>
</reference>
<name>A0A0C5CAK4_HEYCO</name>
<dbReference type="Proteomes" id="UP000070376">
    <property type="component" value="Unassembled WGS sequence"/>
</dbReference>
<dbReference type="AlphaFoldDB" id="A0A0C5CAK4"/>
<keyword evidence="3" id="KW-1185">Reference proteome</keyword>
<dbReference type="EMBL" id="LRPN01000122">
    <property type="protein sequence ID" value="KWZ79094.1"/>
    <property type="molecule type" value="Genomic_DNA"/>
</dbReference>
<dbReference type="PATRIC" id="fig|1398.18.peg.2886"/>
<dbReference type="EMBL" id="CP010525">
    <property type="protein sequence ID" value="AJO23704.1"/>
    <property type="molecule type" value="Genomic_DNA"/>
</dbReference>
<accession>A0A0C5CAK4</accession>
<reference evidence="4" key="3">
    <citation type="submission" date="2016-01" db="EMBL/GenBank/DDBJ databases">
        <authorList>
            <person name="Mitreva M."/>
            <person name="Pepin K.H."/>
            <person name="Mihindukulasuriya K.A."/>
            <person name="Fulton R."/>
            <person name="Fronick C."/>
            <person name="O'Laughlin M."/>
            <person name="Miner T."/>
            <person name="Herter B."/>
            <person name="Rosa B.A."/>
            <person name="Cordes M."/>
            <person name="Tomlinson C."/>
            <person name="Wollam A."/>
            <person name="Palsikar V.B."/>
            <person name="Mardis E.R."/>
            <person name="Wilson R.K."/>
        </authorList>
    </citation>
    <scope>NUCLEOTIDE SEQUENCE [LARGE SCALE GENOMIC DNA]</scope>
    <source>
        <strain evidence="4">GED7749B</strain>
    </source>
</reference>
<organism evidence="2 4">
    <name type="scientific">Heyndrickxia coagulans</name>
    <name type="common">Weizmannia coagulans</name>
    <dbReference type="NCBI Taxonomy" id="1398"/>
    <lineage>
        <taxon>Bacteria</taxon>
        <taxon>Bacillati</taxon>
        <taxon>Bacillota</taxon>
        <taxon>Bacilli</taxon>
        <taxon>Bacillales</taxon>
        <taxon>Bacillaceae</taxon>
        <taxon>Heyndrickxia</taxon>
    </lineage>
</organism>
<evidence type="ECO:0000313" key="2">
    <source>
        <dbReference type="EMBL" id="KWZ79094.1"/>
    </source>
</evidence>
<dbReference type="Proteomes" id="UP000032024">
    <property type="component" value="Chromosome"/>
</dbReference>
<reference evidence="3" key="2">
    <citation type="submission" date="2015-01" db="EMBL/GenBank/DDBJ databases">
        <title>Comparative genome analysis of Bacillus coagulans HM-08, Clostridium butyricum HM-68, Bacillus subtilis HM-66 and Bacillus paralicheniformis BL-09.</title>
        <authorList>
            <person name="Zhang H."/>
        </authorList>
    </citation>
    <scope>NUCLEOTIDE SEQUENCE [LARGE SCALE GENOMIC DNA]</scope>
    <source>
        <strain evidence="3">HM-08</strain>
    </source>
</reference>